<evidence type="ECO:0000313" key="6">
    <source>
        <dbReference type="Proteomes" id="UP000077315"/>
    </source>
</evidence>
<dbReference type="FunFam" id="3.40.50.1000:FF:000063">
    <property type="entry name" value="Nuclear elongation and deformation protein"/>
    <property type="match status" value="1"/>
</dbReference>
<name>A0A167LUR5_PHYB8</name>
<dbReference type="Gene3D" id="3.40.50.1000">
    <property type="entry name" value="HAD superfamily/HAD-like"/>
    <property type="match status" value="1"/>
</dbReference>
<accession>A0A167LUR5</accession>
<reference evidence="6" key="1">
    <citation type="submission" date="2015-06" db="EMBL/GenBank/DDBJ databases">
        <title>Expansion of signal transduction pathways in fungi by whole-genome duplication.</title>
        <authorList>
            <consortium name="DOE Joint Genome Institute"/>
            <person name="Corrochano L.M."/>
            <person name="Kuo A."/>
            <person name="Marcet-Houben M."/>
            <person name="Polaino S."/>
            <person name="Salamov A."/>
            <person name="Villalobos J.M."/>
            <person name="Alvarez M.I."/>
            <person name="Avalos J."/>
            <person name="Benito E.P."/>
            <person name="Benoit I."/>
            <person name="Burger G."/>
            <person name="Camino L.P."/>
            <person name="Canovas D."/>
            <person name="Cerda-Olmedo E."/>
            <person name="Cheng J.-F."/>
            <person name="Dominguez A."/>
            <person name="Elias M."/>
            <person name="Eslava A.P."/>
            <person name="Glaser F."/>
            <person name="Grimwood J."/>
            <person name="Gutierrez G."/>
            <person name="Heitman J."/>
            <person name="Henrissat B."/>
            <person name="Iturriaga E.A."/>
            <person name="Lang B.F."/>
            <person name="Lavin J.L."/>
            <person name="Lee S."/>
            <person name="Li W."/>
            <person name="Lindquist E."/>
            <person name="Lopez-Garcia S."/>
            <person name="Luque E.M."/>
            <person name="Marcos A.T."/>
            <person name="Martin J."/>
            <person name="McCluskey K."/>
            <person name="Medina H.R."/>
            <person name="Miralles-Duran A."/>
            <person name="Miyazaki A."/>
            <person name="Munoz-Torres E."/>
            <person name="Oguiza J.A."/>
            <person name="Ohm R."/>
            <person name="Olmedo M."/>
            <person name="Orejas M."/>
            <person name="Ortiz-Castellanos L."/>
            <person name="Pisabarro A.G."/>
            <person name="Rodriguez-Romero J."/>
            <person name="Ruiz-Herrera J."/>
            <person name="Ruiz-Vazquez R."/>
            <person name="Sanz C."/>
            <person name="Schackwitz W."/>
            <person name="Schmutz J."/>
            <person name="Shahriari M."/>
            <person name="Shelest E."/>
            <person name="Silva-Franco F."/>
            <person name="Soanes D."/>
            <person name="Syed K."/>
            <person name="Tagua V.G."/>
            <person name="Talbot N.J."/>
            <person name="Thon M."/>
            <person name="De vries R.P."/>
            <person name="Wiebenga A."/>
            <person name="Yadav J.S."/>
            <person name="Braun E.L."/>
            <person name="Baker S."/>
            <person name="Garre V."/>
            <person name="Horwitz B."/>
            <person name="Torres-Martinez S."/>
            <person name="Idnurm A."/>
            <person name="Herrera-Estrella A."/>
            <person name="Gabaldon T."/>
            <person name="Grigoriev I.V."/>
        </authorList>
    </citation>
    <scope>NUCLEOTIDE SEQUENCE [LARGE SCALE GENOMIC DNA]</scope>
    <source>
        <strain evidence="6">NRRL 1555(-)</strain>
    </source>
</reference>
<organism evidence="5 6">
    <name type="scientific">Phycomyces blakesleeanus (strain ATCC 8743b / DSM 1359 / FGSC 10004 / NBRC 33097 / NRRL 1555)</name>
    <dbReference type="NCBI Taxonomy" id="763407"/>
    <lineage>
        <taxon>Eukaryota</taxon>
        <taxon>Fungi</taxon>
        <taxon>Fungi incertae sedis</taxon>
        <taxon>Mucoromycota</taxon>
        <taxon>Mucoromycotina</taxon>
        <taxon>Mucoromycetes</taxon>
        <taxon>Mucorales</taxon>
        <taxon>Phycomycetaceae</taxon>
        <taxon>Phycomyces</taxon>
    </lineage>
</organism>
<dbReference type="GO" id="GO:0019432">
    <property type="term" value="P:triglyceride biosynthetic process"/>
    <property type="evidence" value="ECO:0007669"/>
    <property type="project" value="TreeGrafter"/>
</dbReference>
<gene>
    <name evidence="5" type="ORF">PHYBLDRAFT_10834</name>
</gene>
<dbReference type="InterPro" id="IPR023214">
    <property type="entry name" value="HAD_sf"/>
</dbReference>
<dbReference type="OrthoDB" id="4567at2759"/>
<dbReference type="GO" id="GO:0009062">
    <property type="term" value="P:fatty acid catabolic process"/>
    <property type="evidence" value="ECO:0007669"/>
    <property type="project" value="TreeGrafter"/>
</dbReference>
<protein>
    <recommendedName>
        <fullName evidence="4">LNS2/PITP domain-containing protein</fullName>
    </recommendedName>
</protein>
<sequence length="559" mass="63206">MEYVGKLSSLFSTVHNFYNEINPATLSGAIDIVVVEQKDGEIACSPFHVRFGKLSLLMPQEKKVVIKVNGTQIPYLMKLGEAGEAFFVFETEHDVPEEFQTSPIMGATSAIEHAHGENESIVLDIAGYKTGDSAWGKKNGSREISSDQKMVLEDMERVASPPSIEEEDHIHTNHMSRGILQSESSDKVKDEINGEIENVVKDDTKVNVKDDVKEEVKGDIKENVKDSVKEEIKEDIQNIVEEIKKDDKDDINEEPKIDIKDSVSEETKVDIEENAKDKVETDTKDDVKISDKEETKEDGKSDTEKDDKDDNYAKTLRLTSDQLKSLNLKKGVNSVSFSVSSAYQGTATCAAKIFFWDHDIQIVISDIDGTITKSDALGHVFTMIGKDWTHNGVAKLYTDIHNNSYHFLYLTSRAIGQADYTRDYLRKVEQNKYQLPDGPVIMSPDRLFTSLHREVIMRKPEMFKMACLKDIQRLFGGRDPFYAGFGNRITDAMSYRTVNVPASRIFTIDPNGEVKLELLQGFKSSYVHLNDLVDQIFPPINKAIDEEYSDWNYWKAPLP</sequence>
<dbReference type="STRING" id="763407.A0A167LUR5"/>
<dbReference type="InterPro" id="IPR026058">
    <property type="entry name" value="LIPIN"/>
</dbReference>
<keyword evidence="6" id="KW-1185">Reference proteome</keyword>
<dbReference type="SMART" id="SM00775">
    <property type="entry name" value="LNS2"/>
    <property type="match status" value="1"/>
</dbReference>
<evidence type="ECO:0000256" key="2">
    <source>
        <dbReference type="ARBA" id="ARBA00022553"/>
    </source>
</evidence>
<comment type="similarity">
    <text evidence="1">Belongs to the lipin family.</text>
</comment>
<dbReference type="Pfam" id="PF04571">
    <property type="entry name" value="Lipin_N"/>
    <property type="match status" value="1"/>
</dbReference>
<dbReference type="InParanoid" id="A0A167LUR5"/>
<dbReference type="InterPro" id="IPR036412">
    <property type="entry name" value="HAD-like_sf"/>
</dbReference>
<dbReference type="GO" id="GO:0005634">
    <property type="term" value="C:nucleus"/>
    <property type="evidence" value="ECO:0007669"/>
    <property type="project" value="UniProtKB-ARBA"/>
</dbReference>
<feature type="region of interest" description="Disordered" evidence="3">
    <location>
        <begin position="251"/>
        <end position="309"/>
    </location>
</feature>
<dbReference type="InterPro" id="IPR013209">
    <property type="entry name" value="LNS2"/>
</dbReference>
<dbReference type="EMBL" id="KV440986">
    <property type="protein sequence ID" value="OAD71138.1"/>
    <property type="molecule type" value="Genomic_DNA"/>
</dbReference>
<proteinExistence type="inferred from homology"/>
<dbReference type="VEuPathDB" id="FungiDB:PHYBLDRAFT_10834"/>
<evidence type="ECO:0000256" key="3">
    <source>
        <dbReference type="SAM" id="MobiDB-lite"/>
    </source>
</evidence>
<dbReference type="InterPro" id="IPR031315">
    <property type="entry name" value="LNS2/PITP"/>
</dbReference>
<feature type="non-terminal residue" evidence="5">
    <location>
        <position position="559"/>
    </location>
</feature>
<dbReference type="GO" id="GO:0008195">
    <property type="term" value="F:phosphatidate phosphatase activity"/>
    <property type="evidence" value="ECO:0007669"/>
    <property type="project" value="TreeGrafter"/>
</dbReference>
<dbReference type="RefSeq" id="XP_018289178.1">
    <property type="nucleotide sequence ID" value="XM_018428044.1"/>
</dbReference>
<dbReference type="AlphaFoldDB" id="A0A167LUR5"/>
<dbReference type="FunCoup" id="A0A167LUR5">
    <property type="interactions" value="352"/>
</dbReference>
<evidence type="ECO:0000256" key="1">
    <source>
        <dbReference type="ARBA" id="ARBA00005476"/>
    </source>
</evidence>
<dbReference type="InterPro" id="IPR007651">
    <property type="entry name" value="Lipin_N"/>
</dbReference>
<dbReference type="GeneID" id="28988950"/>
<dbReference type="PANTHER" id="PTHR12181:SF12">
    <property type="entry name" value="PHOSPHATIDATE PHOSPHATASE"/>
    <property type="match status" value="1"/>
</dbReference>
<keyword evidence="2" id="KW-0597">Phosphoprotein</keyword>
<evidence type="ECO:0000313" key="5">
    <source>
        <dbReference type="EMBL" id="OAD71138.1"/>
    </source>
</evidence>
<dbReference type="SUPFAM" id="SSF56784">
    <property type="entry name" value="HAD-like"/>
    <property type="match status" value="1"/>
</dbReference>
<dbReference type="Proteomes" id="UP000077315">
    <property type="component" value="Unassembled WGS sequence"/>
</dbReference>
<dbReference type="PANTHER" id="PTHR12181">
    <property type="entry name" value="LIPIN"/>
    <property type="match status" value="1"/>
</dbReference>
<dbReference type="Pfam" id="PF08235">
    <property type="entry name" value="LNS2"/>
    <property type="match status" value="1"/>
</dbReference>
<evidence type="ECO:0000259" key="4">
    <source>
        <dbReference type="SMART" id="SM00775"/>
    </source>
</evidence>
<feature type="domain" description="LNS2/PITP" evidence="4">
    <location>
        <begin position="362"/>
        <end position="517"/>
    </location>
</feature>